<feature type="domain" description="Peptidase S8/S53" evidence="9">
    <location>
        <begin position="123"/>
        <end position="405"/>
    </location>
</feature>
<reference evidence="11" key="1">
    <citation type="submission" date="2016-10" db="EMBL/GenBank/DDBJ databases">
        <authorList>
            <person name="de Groot N.N."/>
        </authorList>
    </citation>
    <scope>NUCLEOTIDE SEQUENCE</scope>
    <source>
        <strain evidence="11">3682</strain>
        <plasmid evidence="11">pRJ109</plasmid>
    </source>
</reference>
<feature type="active site" description="Charge relay system" evidence="6 7">
    <location>
        <position position="386"/>
    </location>
</feature>
<sequence>MLVSLLIPNKLTLAQDYQYYSVEYIDTLEFEKLIKNESVEVVYRIPKLKIAQIKTKSKTAKKLSLHRKAIRYINLTCSTCNNNEKTTSIYPPISSTESLFSRQWDMNRVTKNGMIYENLPKNNKTQIAIIDTGITMNHEDLKYNHSNKSKNLVPVNGFRGTESDEKGTIDYLIDKKGHGTMVAGQSSANGRLVGVAPKNKFNMYRVFGSKKTEMLWVANAIVTAADDGNQVINISVGSYIILDKKQKAVFRNDEKVEYNALQKAINYAKKKKSLVVAANGNNGIDVNNIKQINSQRNYNKDGDGRVYDVPASLENVVTVGSTDQNGNLSEFSNYGKHYTDIVAPGGSYQYLNKYGHDKWIDDGYMHKENILTTANNGRYIYQAGTSLAAPKVSGALALIIDYYSLEENPQKAITILYDNGTSSVNKPYEKYGHGELDIYQLIKKPIKKAS</sequence>
<dbReference type="PIRSF" id="PIRSF037875">
    <property type="entry name" value="Peptidase_S8_lp"/>
    <property type="match status" value="1"/>
</dbReference>
<keyword evidence="11" id="KW-0614">Plasmid</keyword>
<dbReference type="PRINTS" id="PR00723">
    <property type="entry name" value="SUBTILISIN"/>
</dbReference>
<dbReference type="PROSITE" id="PS00136">
    <property type="entry name" value="SUBTILASE_ASP"/>
    <property type="match status" value="1"/>
</dbReference>
<dbReference type="Gene3D" id="3.40.50.200">
    <property type="entry name" value="Peptidase S8/S53 domain"/>
    <property type="match status" value="1"/>
</dbReference>
<comment type="pathway">
    <text evidence="5">Antibiotic biosynthesis.</text>
</comment>
<evidence type="ECO:0000256" key="7">
    <source>
        <dbReference type="PROSITE-ProRule" id="PRU01240"/>
    </source>
</evidence>
<dbReference type="Pfam" id="PF22386">
    <property type="entry name" value="PPI"/>
    <property type="match status" value="1"/>
</dbReference>
<dbReference type="PANTHER" id="PTHR43806:SF11">
    <property type="entry name" value="CEREVISIN-RELATED"/>
    <property type="match status" value="1"/>
</dbReference>
<geneLocation type="plasmid" evidence="11">
    <name>pRJ109</name>
</geneLocation>
<evidence type="ECO:0000313" key="11">
    <source>
        <dbReference type="EMBL" id="ARD24449.1"/>
    </source>
</evidence>
<dbReference type="InterPro" id="IPR055070">
    <property type="entry name" value="EpiP_N"/>
</dbReference>
<keyword evidence="5" id="KW-0732">Signal</keyword>
<dbReference type="CDD" id="cd07482">
    <property type="entry name" value="Peptidases_S8_Lantibiotic_specific_protease"/>
    <property type="match status" value="1"/>
</dbReference>
<name>A0A1V0JZD4_STAHY</name>
<dbReference type="SUPFAM" id="SSF52743">
    <property type="entry name" value="Subtilisin-like"/>
    <property type="match status" value="1"/>
</dbReference>
<dbReference type="InterPro" id="IPR008357">
    <property type="entry name" value="Lanit_process"/>
</dbReference>
<keyword evidence="4 5" id="KW-0720">Serine protease</keyword>
<dbReference type="PROSITE" id="PS00138">
    <property type="entry name" value="SUBTILASE_SER"/>
    <property type="match status" value="1"/>
</dbReference>
<evidence type="ECO:0000256" key="4">
    <source>
        <dbReference type="ARBA" id="ARBA00022825"/>
    </source>
</evidence>
<evidence type="ECO:0000259" key="9">
    <source>
        <dbReference type="Pfam" id="PF00082"/>
    </source>
</evidence>
<organism evidence="11">
    <name type="scientific">Staphylococcus hyicus</name>
    <dbReference type="NCBI Taxonomy" id="1284"/>
    <lineage>
        <taxon>Bacteria</taxon>
        <taxon>Bacillati</taxon>
        <taxon>Bacillota</taxon>
        <taxon>Bacilli</taxon>
        <taxon>Bacillales</taxon>
        <taxon>Staphylococcaceae</taxon>
        <taxon>Staphylococcus</taxon>
    </lineage>
</organism>
<feature type="domain" description="Epidermin leader peptide-processing serine protease EpiP N-terminal propeptide" evidence="10">
    <location>
        <begin position="19"/>
        <end position="77"/>
    </location>
</feature>
<evidence type="ECO:0000256" key="8">
    <source>
        <dbReference type="RuleBase" id="RU003355"/>
    </source>
</evidence>
<dbReference type="InterPro" id="IPR023827">
    <property type="entry name" value="Peptidase_S8_Asp-AS"/>
</dbReference>
<comment type="similarity">
    <text evidence="1 5 7 8">Belongs to the peptidase S8 family.</text>
</comment>
<dbReference type="GO" id="GO:0006508">
    <property type="term" value="P:proteolysis"/>
    <property type="evidence" value="ECO:0007669"/>
    <property type="project" value="UniProtKB-KW"/>
</dbReference>
<evidence type="ECO:0000256" key="2">
    <source>
        <dbReference type="ARBA" id="ARBA00022670"/>
    </source>
</evidence>
<dbReference type="InterPro" id="IPR037045">
    <property type="entry name" value="S8pro/Inhibitor_I9_sf"/>
</dbReference>
<evidence type="ECO:0000256" key="3">
    <source>
        <dbReference type="ARBA" id="ARBA00022801"/>
    </source>
</evidence>
<evidence type="ECO:0000256" key="5">
    <source>
        <dbReference type="PIRNR" id="PIRNR037875"/>
    </source>
</evidence>
<protein>
    <recommendedName>
        <fullName evidence="5">Leader peptide-processing serine protease</fullName>
        <ecNumber evidence="5">3.4.21.-</ecNumber>
    </recommendedName>
</protein>
<dbReference type="Pfam" id="PF00082">
    <property type="entry name" value="Peptidase_S8"/>
    <property type="match status" value="1"/>
</dbReference>
<dbReference type="InterPro" id="IPR015500">
    <property type="entry name" value="Peptidase_S8_subtilisin-rel"/>
</dbReference>
<evidence type="ECO:0000256" key="1">
    <source>
        <dbReference type="ARBA" id="ARBA00011073"/>
    </source>
</evidence>
<keyword evidence="3 5" id="KW-0378">Hydrolase</keyword>
<reference evidence="11" key="2">
    <citation type="journal article" date="2017" name="Microbiol. Res.">
        <title>Genetic and biochemical characterization of hyicin 3682, the first bacteriocin reported for Staphylococcus hyicus.</title>
        <authorList>
            <person name="Carlin Fagundes P."/>
            <person name="Nascimento de Sousa Santos I."/>
            <person name="Silva Francisco M."/>
            <person name="Mattos Albano R."/>
            <person name="de Freire Bastos M.D."/>
        </authorList>
    </citation>
    <scope>NUCLEOTIDE SEQUENCE</scope>
    <source>
        <strain evidence="11">3682</strain>
        <plasmid evidence="11">pRJ109</plasmid>
    </source>
</reference>
<dbReference type="InterPro" id="IPR000209">
    <property type="entry name" value="Peptidase_S8/S53_dom"/>
</dbReference>
<dbReference type="InterPro" id="IPR036852">
    <property type="entry name" value="Peptidase_S8/S53_dom_sf"/>
</dbReference>
<dbReference type="InterPro" id="IPR050131">
    <property type="entry name" value="Peptidase_S8_subtilisin-like"/>
</dbReference>
<dbReference type="PROSITE" id="PS51892">
    <property type="entry name" value="SUBTILASE"/>
    <property type="match status" value="1"/>
</dbReference>
<dbReference type="PRINTS" id="PR01779">
    <property type="entry name" value="LANTIPROCESS"/>
</dbReference>
<dbReference type="PANTHER" id="PTHR43806">
    <property type="entry name" value="PEPTIDASE S8"/>
    <property type="match status" value="1"/>
</dbReference>
<gene>
    <name evidence="11" type="primary">hyiP</name>
</gene>
<feature type="active site" description="Charge relay system" evidence="6 7">
    <location>
        <position position="178"/>
    </location>
</feature>
<dbReference type="EMBL" id="KY021154">
    <property type="protein sequence ID" value="ARD24449.1"/>
    <property type="molecule type" value="Genomic_DNA"/>
</dbReference>
<dbReference type="GO" id="GO:0004252">
    <property type="term" value="F:serine-type endopeptidase activity"/>
    <property type="evidence" value="ECO:0007669"/>
    <property type="project" value="UniProtKB-UniRule"/>
</dbReference>
<evidence type="ECO:0000256" key="6">
    <source>
        <dbReference type="PIRSR" id="PIRSR037875-50"/>
    </source>
</evidence>
<dbReference type="AlphaFoldDB" id="A0A1V0JZD4"/>
<keyword evidence="2 5" id="KW-0645">Protease</keyword>
<dbReference type="EC" id="3.4.21.-" evidence="5"/>
<feature type="active site" description="Charge relay system" evidence="6 7">
    <location>
        <position position="131"/>
    </location>
</feature>
<proteinExistence type="inferred from homology"/>
<keyword evidence="5" id="KW-0865">Zymogen</keyword>
<accession>A0A1V0JZD4</accession>
<dbReference type="InterPro" id="IPR023828">
    <property type="entry name" value="Peptidase_S8_Ser-AS"/>
</dbReference>
<dbReference type="Gene3D" id="3.30.70.80">
    <property type="entry name" value="Peptidase S8 propeptide/proteinase inhibitor I9"/>
    <property type="match status" value="1"/>
</dbReference>
<evidence type="ECO:0000259" key="10">
    <source>
        <dbReference type="Pfam" id="PF22386"/>
    </source>
</evidence>